<evidence type="ECO:0000259" key="3">
    <source>
        <dbReference type="PROSITE" id="PS50113"/>
    </source>
</evidence>
<dbReference type="InterPro" id="IPR043128">
    <property type="entry name" value="Rev_trsase/Diguanyl_cyclase"/>
</dbReference>
<dbReference type="PROSITE" id="PS50887">
    <property type="entry name" value="GGDEF"/>
    <property type="match status" value="1"/>
</dbReference>
<dbReference type="CDD" id="cd00130">
    <property type="entry name" value="PAS"/>
    <property type="match status" value="2"/>
</dbReference>
<evidence type="ECO:0000256" key="1">
    <source>
        <dbReference type="SAM" id="Phobius"/>
    </source>
</evidence>
<dbReference type="eggNOG" id="COG2202">
    <property type="taxonomic scope" value="Bacteria"/>
</dbReference>
<dbReference type="NCBIfam" id="TIGR00254">
    <property type="entry name" value="GGDEF"/>
    <property type="match status" value="1"/>
</dbReference>
<dbReference type="PANTHER" id="PTHR46663:SF3">
    <property type="entry name" value="SLL0267 PROTEIN"/>
    <property type="match status" value="1"/>
</dbReference>
<feature type="transmembrane region" description="Helical" evidence="1">
    <location>
        <begin position="44"/>
        <end position="64"/>
    </location>
</feature>
<feature type="domain" description="PAS" evidence="2">
    <location>
        <begin position="209"/>
        <end position="258"/>
    </location>
</feature>
<dbReference type="PROSITE" id="PS50113">
    <property type="entry name" value="PAC"/>
    <property type="match status" value="2"/>
</dbReference>
<dbReference type="CDD" id="cd01949">
    <property type="entry name" value="GGDEF"/>
    <property type="match status" value="1"/>
</dbReference>
<reference evidence="6" key="1">
    <citation type="submission" date="2006-02" db="EMBL/GenBank/DDBJ databases">
        <title>Complete sequence of chromosome of Rhodoferax ferrireducens DSM 15236.</title>
        <authorList>
            <person name="Copeland A."/>
            <person name="Lucas S."/>
            <person name="Lapidus A."/>
            <person name="Barry K."/>
            <person name="Detter J.C."/>
            <person name="Glavina del Rio T."/>
            <person name="Hammon N."/>
            <person name="Israni S."/>
            <person name="Pitluck S."/>
            <person name="Brettin T."/>
            <person name="Bruce D."/>
            <person name="Han C."/>
            <person name="Tapia R."/>
            <person name="Gilna P."/>
            <person name="Kiss H."/>
            <person name="Schmutz J."/>
            <person name="Larimer F."/>
            <person name="Land M."/>
            <person name="Kyrpides N."/>
            <person name="Ivanova N."/>
            <person name="Richardson P."/>
        </authorList>
    </citation>
    <scope>NUCLEOTIDE SEQUENCE [LARGE SCALE GENOMIC DNA]</scope>
    <source>
        <strain evidence="6">ATCC BAA-621 / DSM 15236 / T118</strain>
    </source>
</reference>
<feature type="domain" description="PAC" evidence="3">
    <location>
        <begin position="162"/>
        <end position="215"/>
    </location>
</feature>
<dbReference type="STRING" id="338969.Rfer_1526"/>
<organism evidence="5 6">
    <name type="scientific">Albidiferax ferrireducens (strain ATCC BAA-621 / DSM 15236 / T118)</name>
    <name type="common">Rhodoferax ferrireducens</name>
    <dbReference type="NCBI Taxonomy" id="338969"/>
    <lineage>
        <taxon>Bacteria</taxon>
        <taxon>Pseudomonadati</taxon>
        <taxon>Pseudomonadota</taxon>
        <taxon>Betaproteobacteria</taxon>
        <taxon>Burkholderiales</taxon>
        <taxon>Comamonadaceae</taxon>
        <taxon>Rhodoferax</taxon>
    </lineage>
</organism>
<dbReference type="Gene3D" id="3.30.450.20">
    <property type="entry name" value="PAS domain"/>
    <property type="match status" value="2"/>
</dbReference>
<proteinExistence type="predicted"/>
<dbReference type="PROSITE" id="PS50112">
    <property type="entry name" value="PAS"/>
    <property type="match status" value="2"/>
</dbReference>
<dbReference type="Proteomes" id="UP000008332">
    <property type="component" value="Chromosome"/>
</dbReference>
<keyword evidence="1" id="KW-1133">Transmembrane helix</keyword>
<feature type="domain" description="PAS" evidence="2">
    <location>
        <begin position="86"/>
        <end position="158"/>
    </location>
</feature>
<dbReference type="InterPro" id="IPR013655">
    <property type="entry name" value="PAS_fold_3"/>
</dbReference>
<gene>
    <name evidence="5" type="ordered locus">Rfer_1526</name>
</gene>
<dbReference type="Pfam" id="PF00990">
    <property type="entry name" value="GGDEF"/>
    <property type="match status" value="1"/>
</dbReference>
<dbReference type="FunFam" id="3.30.70.270:FF:000001">
    <property type="entry name" value="Diguanylate cyclase domain protein"/>
    <property type="match status" value="1"/>
</dbReference>
<dbReference type="HOGENOM" id="CLU_000445_11_4_4"/>
<dbReference type="InterPro" id="IPR029787">
    <property type="entry name" value="Nucleotide_cyclase"/>
</dbReference>
<dbReference type="eggNOG" id="COG2199">
    <property type="taxonomic scope" value="Bacteria"/>
</dbReference>
<dbReference type="PANTHER" id="PTHR46663">
    <property type="entry name" value="DIGUANYLATE CYCLASE DGCT-RELATED"/>
    <property type="match status" value="1"/>
</dbReference>
<dbReference type="InterPro" id="IPR000700">
    <property type="entry name" value="PAS-assoc_C"/>
</dbReference>
<dbReference type="InterPro" id="IPR000160">
    <property type="entry name" value="GGDEF_dom"/>
</dbReference>
<dbReference type="Pfam" id="PF13426">
    <property type="entry name" value="PAS_9"/>
    <property type="match status" value="1"/>
</dbReference>
<dbReference type="InterPro" id="IPR035965">
    <property type="entry name" value="PAS-like_dom_sf"/>
</dbReference>
<name>Q21Y95_ALBFT</name>
<dbReference type="AlphaFoldDB" id="Q21Y95"/>
<dbReference type="EMBL" id="CP000267">
    <property type="protein sequence ID" value="ABD69258.1"/>
    <property type="molecule type" value="Genomic_DNA"/>
</dbReference>
<dbReference type="InterPro" id="IPR052163">
    <property type="entry name" value="DGC-Regulatory_Protein"/>
</dbReference>
<protein>
    <submittedName>
        <fullName evidence="5">Diguanylate cyclase with PAS/PAC sensor</fullName>
    </submittedName>
</protein>
<keyword evidence="1" id="KW-0472">Membrane</keyword>
<evidence type="ECO:0000313" key="5">
    <source>
        <dbReference type="EMBL" id="ABD69258.1"/>
    </source>
</evidence>
<keyword evidence="6" id="KW-1185">Reference proteome</keyword>
<dbReference type="Gene3D" id="3.30.70.270">
    <property type="match status" value="1"/>
</dbReference>
<dbReference type="SMART" id="SM00091">
    <property type="entry name" value="PAS"/>
    <property type="match status" value="2"/>
</dbReference>
<dbReference type="InterPro" id="IPR001610">
    <property type="entry name" value="PAC"/>
</dbReference>
<dbReference type="Pfam" id="PF08447">
    <property type="entry name" value="PAS_3"/>
    <property type="match status" value="1"/>
</dbReference>
<dbReference type="SUPFAM" id="SSF55073">
    <property type="entry name" value="Nucleotide cyclase"/>
    <property type="match status" value="1"/>
</dbReference>
<sequence length="504" mass="57182">MGRWHLTMKHAIHWNLWSPFIRNALLMAGLISAGLAVWSHYGWMALGGLAALALIVWQGTRLFMTRRRLTEQYRLVLLQKKRLRESEFRWKFAIEGSGDGLWDWNVADGSVYFSAQYKQMLGLTVDEMDQRLQEWETRVHPDDKAGSLMALQSHLDGQSPVYAAQYRMRCKDGSYKWILDRGMVVSRSDAGKPLRMIGIHTDITVHKQAEEKLQLAASVFTHALEGIMITDAQGLIIDVNQSFSRITGYERDEVLGRNPHLLSSGRQSQAFYAAMWRDLQEEGCWYGEVWNRRKSGEVYAHLQNISAVRDAQGQTRQYVSLFSDNTALKAHQQQLQHLAHFDALTDLPNRLLLADRLHQGMVQVQRRGQMLALAFVDLDGFKLINDSHGHEAGDHLLMTVATRMKQALREGDTLARLGGDEFVAVMFDLADEAACKPMLHRLLAAIAQPAQFGGHTLQVSGSLGVTFYPQVQELDADQLLRQADQAMYQAKLAGKNRYRFFGVE</sequence>
<accession>Q21Y95</accession>
<dbReference type="NCBIfam" id="TIGR00229">
    <property type="entry name" value="sensory_box"/>
    <property type="match status" value="2"/>
</dbReference>
<keyword evidence="1" id="KW-0812">Transmembrane</keyword>
<dbReference type="OrthoDB" id="9810730at2"/>
<evidence type="ECO:0000259" key="2">
    <source>
        <dbReference type="PROSITE" id="PS50112"/>
    </source>
</evidence>
<feature type="domain" description="GGDEF" evidence="4">
    <location>
        <begin position="369"/>
        <end position="503"/>
    </location>
</feature>
<evidence type="ECO:0000313" key="6">
    <source>
        <dbReference type="Proteomes" id="UP000008332"/>
    </source>
</evidence>
<dbReference type="SMART" id="SM00267">
    <property type="entry name" value="GGDEF"/>
    <property type="match status" value="1"/>
</dbReference>
<dbReference type="InterPro" id="IPR000014">
    <property type="entry name" value="PAS"/>
</dbReference>
<dbReference type="KEGG" id="rfr:Rfer_1526"/>
<dbReference type="GO" id="GO:0003824">
    <property type="term" value="F:catalytic activity"/>
    <property type="evidence" value="ECO:0007669"/>
    <property type="project" value="UniProtKB-ARBA"/>
</dbReference>
<dbReference type="SMART" id="SM00086">
    <property type="entry name" value="PAC"/>
    <property type="match status" value="2"/>
</dbReference>
<dbReference type="SUPFAM" id="SSF55785">
    <property type="entry name" value="PYP-like sensor domain (PAS domain)"/>
    <property type="match status" value="2"/>
</dbReference>
<feature type="domain" description="PAC" evidence="3">
    <location>
        <begin position="285"/>
        <end position="337"/>
    </location>
</feature>
<evidence type="ECO:0000259" key="4">
    <source>
        <dbReference type="PROSITE" id="PS50887"/>
    </source>
</evidence>